<evidence type="ECO:0000256" key="3">
    <source>
        <dbReference type="SAM" id="MobiDB-lite"/>
    </source>
</evidence>
<dbReference type="PANTHER" id="PTHR10996:SF178">
    <property type="entry name" value="2-HYDROXYACID DEHYDROGENASE YGL185C-RELATED"/>
    <property type="match status" value="1"/>
</dbReference>
<name>A0AAN6JR43_9BASI</name>
<dbReference type="AlphaFoldDB" id="A0AAN6JR43"/>
<dbReference type="GO" id="GO:0005829">
    <property type="term" value="C:cytosol"/>
    <property type="evidence" value="ECO:0007669"/>
    <property type="project" value="TreeGrafter"/>
</dbReference>
<keyword evidence="2" id="KW-0520">NAD</keyword>
<keyword evidence="1" id="KW-0560">Oxidoreductase</keyword>
<evidence type="ECO:0000313" key="5">
    <source>
        <dbReference type="EMBL" id="KAK0549334.1"/>
    </source>
</evidence>
<dbReference type="Gene3D" id="3.40.50.720">
    <property type="entry name" value="NAD(P)-binding Rossmann-like Domain"/>
    <property type="match status" value="2"/>
</dbReference>
<dbReference type="InterPro" id="IPR036291">
    <property type="entry name" value="NAD(P)-bd_dom_sf"/>
</dbReference>
<accession>A0AAN6JR43</accession>
<feature type="domain" description="D-isomer specific 2-hydroxyacid dehydrogenase NAD-binding" evidence="4">
    <location>
        <begin position="159"/>
        <end position="343"/>
    </location>
</feature>
<dbReference type="GO" id="GO:0016618">
    <property type="term" value="F:hydroxypyruvate reductase [NAD(P)H] activity"/>
    <property type="evidence" value="ECO:0007669"/>
    <property type="project" value="TreeGrafter"/>
</dbReference>
<dbReference type="InterPro" id="IPR006140">
    <property type="entry name" value="D-isomer_DH_NAD-bd"/>
</dbReference>
<evidence type="ECO:0000256" key="2">
    <source>
        <dbReference type="ARBA" id="ARBA00023027"/>
    </source>
</evidence>
<protein>
    <recommendedName>
        <fullName evidence="4">D-isomer specific 2-hydroxyacid dehydrogenase NAD-binding domain-containing protein</fullName>
    </recommendedName>
</protein>
<dbReference type="PANTHER" id="PTHR10996">
    <property type="entry name" value="2-HYDROXYACID DEHYDROGENASE-RELATED"/>
    <property type="match status" value="1"/>
</dbReference>
<dbReference type="Proteomes" id="UP001176517">
    <property type="component" value="Unassembled WGS sequence"/>
</dbReference>
<dbReference type="GO" id="GO:0051287">
    <property type="term" value="F:NAD binding"/>
    <property type="evidence" value="ECO:0007669"/>
    <property type="project" value="InterPro"/>
</dbReference>
<dbReference type="GO" id="GO:0030267">
    <property type="term" value="F:glyoxylate reductase (NADPH) activity"/>
    <property type="evidence" value="ECO:0007669"/>
    <property type="project" value="TreeGrafter"/>
</dbReference>
<dbReference type="SUPFAM" id="SSF51735">
    <property type="entry name" value="NAD(P)-binding Rossmann-fold domains"/>
    <property type="match status" value="1"/>
</dbReference>
<dbReference type="EMBL" id="JAPDMZ010000115">
    <property type="protein sequence ID" value="KAK0549334.1"/>
    <property type="molecule type" value="Genomic_DNA"/>
</dbReference>
<organism evidence="5 6">
    <name type="scientific">Tilletia horrida</name>
    <dbReference type="NCBI Taxonomy" id="155126"/>
    <lineage>
        <taxon>Eukaryota</taxon>
        <taxon>Fungi</taxon>
        <taxon>Dikarya</taxon>
        <taxon>Basidiomycota</taxon>
        <taxon>Ustilaginomycotina</taxon>
        <taxon>Exobasidiomycetes</taxon>
        <taxon>Tilletiales</taxon>
        <taxon>Tilletiaceae</taxon>
        <taxon>Tilletia</taxon>
    </lineage>
</organism>
<gene>
    <name evidence="5" type="ORF">OC846_004115</name>
</gene>
<reference evidence="5" key="1">
    <citation type="journal article" date="2023" name="PhytoFront">
        <title>Draft Genome Resources of Seven Strains of Tilletia horrida, Causal Agent of Kernel Smut of Rice.</title>
        <authorList>
            <person name="Khanal S."/>
            <person name="Antony Babu S."/>
            <person name="Zhou X.G."/>
        </authorList>
    </citation>
    <scope>NUCLEOTIDE SEQUENCE</scope>
    <source>
        <strain evidence="5">TX6</strain>
    </source>
</reference>
<evidence type="ECO:0000259" key="4">
    <source>
        <dbReference type="Pfam" id="PF02826"/>
    </source>
</evidence>
<evidence type="ECO:0000256" key="1">
    <source>
        <dbReference type="ARBA" id="ARBA00023002"/>
    </source>
</evidence>
<dbReference type="Pfam" id="PF02826">
    <property type="entry name" value="2-Hacid_dh_C"/>
    <property type="match status" value="1"/>
</dbReference>
<comment type="caution">
    <text evidence="5">The sequence shown here is derived from an EMBL/GenBank/DDBJ whole genome shotgun (WGS) entry which is preliminary data.</text>
</comment>
<feature type="region of interest" description="Disordered" evidence="3">
    <location>
        <begin position="1"/>
        <end position="32"/>
    </location>
</feature>
<dbReference type="InterPro" id="IPR050223">
    <property type="entry name" value="D-isomer_2-hydroxyacid_DH"/>
</dbReference>
<keyword evidence="6" id="KW-1185">Reference proteome</keyword>
<evidence type="ECO:0000313" key="6">
    <source>
        <dbReference type="Proteomes" id="UP001176517"/>
    </source>
</evidence>
<proteinExistence type="predicted"/>
<sequence length="382" mass="41037">MRASKHVPFPSHTAAGRAASSSGDDRFQGLEPGPIAVVTDGGKYTPWAPAFKDEIVKRVPQADVRINIDVSELASRVKADGIVGVVWLSFSPSGLAEALEAEGSRIAWVQLPSAGIEKHAAVILSHQNIIWTTAKGAYAEPVAEHGLALTLALQRFFPARVVARTWQPNGGISLFRNNCVILGAGGISLAYLSLISAFECTAQIVRRNASDPIDYPPRVDPESVTVHGFDELDSLLPQADVLFLACALTSETKGLLSERTLKLLPRHCMVINVGRGGLIETDALVEALKKGEIGGAGLDVTDPEPLPDNHPLFTLVTDPGRTEHNEDKLVREKANIIITPHTADTPEMVKPLLIARAAKNAHALHQRSGFEGLIKIDGEHVY</sequence>